<dbReference type="Proteomes" id="UP000515135">
    <property type="component" value="Unplaced"/>
</dbReference>
<evidence type="ECO:0000256" key="4">
    <source>
        <dbReference type="ARBA" id="ARBA00023054"/>
    </source>
</evidence>
<dbReference type="Gene3D" id="1.10.220.60">
    <property type="entry name" value="GRIP domain"/>
    <property type="match status" value="1"/>
</dbReference>
<dbReference type="KEGG" id="bbel:109470556"/>
<evidence type="ECO:0000256" key="1">
    <source>
        <dbReference type="ARBA" id="ARBA00004496"/>
    </source>
</evidence>
<evidence type="ECO:0000256" key="3">
    <source>
        <dbReference type="ARBA" id="ARBA00022553"/>
    </source>
</evidence>
<dbReference type="OrthoDB" id="1926336at2759"/>
<reference evidence="9" key="1">
    <citation type="submission" date="2025-08" db="UniProtKB">
        <authorList>
            <consortium name="RefSeq"/>
        </authorList>
    </citation>
    <scope>IDENTIFICATION</scope>
    <source>
        <tissue evidence="9">Gonad</tissue>
    </source>
</reference>
<evidence type="ECO:0000256" key="6">
    <source>
        <dbReference type="SAM" id="MobiDB-lite"/>
    </source>
</evidence>
<keyword evidence="3" id="KW-0597">Phosphoprotein</keyword>
<dbReference type="Pfam" id="PF01465">
    <property type="entry name" value="GRIP"/>
    <property type="match status" value="1"/>
</dbReference>
<evidence type="ECO:0000313" key="8">
    <source>
        <dbReference type="Proteomes" id="UP000515135"/>
    </source>
</evidence>
<dbReference type="InterPro" id="IPR000237">
    <property type="entry name" value="GRIP_dom"/>
</dbReference>
<comment type="subcellular location">
    <subcellularLocation>
        <location evidence="1">Cytoplasm</location>
    </subcellularLocation>
</comment>
<name>A0A6P4YTJ7_BRABE</name>
<protein>
    <submittedName>
        <fullName evidence="9">GRIP and coiled-coil domain-containing protein 2-like</fullName>
    </submittedName>
</protein>
<dbReference type="PANTHER" id="PTHR18902">
    <property type="entry name" value="NUCLEAR MITOTIC APPARATUS PROTEIN 1-RELATED"/>
    <property type="match status" value="1"/>
</dbReference>
<proteinExistence type="predicted"/>
<dbReference type="InterPro" id="IPR051841">
    <property type="entry name" value="MT-Golgi_org_protein"/>
</dbReference>
<feature type="compositionally biased region" description="Acidic residues" evidence="6">
    <location>
        <begin position="7"/>
        <end position="16"/>
    </location>
</feature>
<keyword evidence="8" id="KW-1185">Reference proteome</keyword>
<dbReference type="GeneID" id="109470556"/>
<gene>
    <name evidence="9" type="primary">LOC109470556</name>
</gene>
<dbReference type="InterPro" id="IPR032023">
    <property type="entry name" value="GCC2_Rab_bind"/>
</dbReference>
<evidence type="ECO:0000313" key="9">
    <source>
        <dbReference type="RefSeq" id="XP_019625079.1"/>
    </source>
</evidence>
<feature type="coiled-coil region" evidence="5">
    <location>
        <begin position="83"/>
        <end position="124"/>
    </location>
</feature>
<feature type="domain" description="GRIP" evidence="7">
    <location>
        <begin position="120"/>
        <end position="170"/>
    </location>
</feature>
<dbReference type="GO" id="GO:0005737">
    <property type="term" value="C:cytoplasm"/>
    <property type="evidence" value="ECO:0007669"/>
    <property type="project" value="UniProtKB-SubCell"/>
</dbReference>
<dbReference type="RefSeq" id="XP_019625079.1">
    <property type="nucleotide sequence ID" value="XM_019769520.1"/>
</dbReference>
<sequence length="211" mass="23645">MAAVEREEGEGMENTEVESVSSGPGPSVSTTPSIVTLEDLLASDDKVISGTRSPSIITLSRHSSVLEDTESMKASLSAAHKKIEHMSELLHESEATIMRLNEQTKVLKNEIRRLERNQERERAVSNLEYLKNVLLKFLTLSSGDEKLQLIPVLTTMLTLSPEEKQALTTMAQENFVFKEESCLTYMHAMDPRQIRQNWSDDSFAYVQTPSA</sequence>
<feature type="region of interest" description="Disordered" evidence="6">
    <location>
        <begin position="1"/>
        <end position="32"/>
    </location>
</feature>
<dbReference type="Pfam" id="PF16704">
    <property type="entry name" value="Rab_bind"/>
    <property type="match status" value="1"/>
</dbReference>
<evidence type="ECO:0000259" key="7">
    <source>
        <dbReference type="PROSITE" id="PS50913"/>
    </source>
</evidence>
<accession>A0A6P4YTJ7</accession>
<keyword evidence="2" id="KW-0963">Cytoplasm</keyword>
<feature type="compositionally biased region" description="Low complexity" evidence="6">
    <location>
        <begin position="17"/>
        <end position="32"/>
    </location>
</feature>
<evidence type="ECO:0000256" key="2">
    <source>
        <dbReference type="ARBA" id="ARBA00022490"/>
    </source>
</evidence>
<dbReference type="SMART" id="SM00755">
    <property type="entry name" value="Grip"/>
    <property type="match status" value="1"/>
</dbReference>
<keyword evidence="4 5" id="KW-0175">Coiled coil</keyword>
<dbReference type="PANTHER" id="PTHR18902:SF25">
    <property type="entry name" value="GRIP AND COILED-COIL DOMAIN-CONTAINING PROTEIN 2"/>
    <property type="match status" value="1"/>
</dbReference>
<dbReference type="PROSITE" id="PS50913">
    <property type="entry name" value="GRIP"/>
    <property type="match status" value="1"/>
</dbReference>
<dbReference type="AlphaFoldDB" id="A0A6P4YTJ7"/>
<organism evidence="8 9">
    <name type="scientific">Branchiostoma belcheri</name>
    <name type="common">Amphioxus</name>
    <dbReference type="NCBI Taxonomy" id="7741"/>
    <lineage>
        <taxon>Eukaryota</taxon>
        <taxon>Metazoa</taxon>
        <taxon>Chordata</taxon>
        <taxon>Cephalochordata</taxon>
        <taxon>Leptocardii</taxon>
        <taxon>Amphioxiformes</taxon>
        <taxon>Branchiostomatidae</taxon>
        <taxon>Branchiostoma</taxon>
    </lineage>
</organism>
<evidence type="ECO:0000256" key="5">
    <source>
        <dbReference type="SAM" id="Coils"/>
    </source>
</evidence>